<keyword evidence="5 10" id="KW-0653">Protein transport</keyword>
<comment type="caution">
    <text evidence="14">The sequence shown here is derived from an EMBL/GenBank/DDBJ whole genome shotgun (WGS) entry which is preliminary data.</text>
</comment>
<accession>A0A4Q0SZQ4</accession>
<feature type="transmembrane region" description="Helical" evidence="10">
    <location>
        <begin position="321"/>
        <end position="339"/>
    </location>
</feature>
<keyword evidence="8 10" id="KW-0472">Membrane</keyword>
<dbReference type="OrthoDB" id="9809248at2"/>
<dbReference type="GO" id="GO:0006605">
    <property type="term" value="P:protein targeting"/>
    <property type="evidence" value="ECO:0007669"/>
    <property type="project" value="UniProtKB-UniRule"/>
</dbReference>
<evidence type="ECO:0000256" key="10">
    <source>
        <dbReference type="HAMAP-Rule" id="MF_01465"/>
    </source>
</evidence>
<feature type="transmembrane region" description="Helical" evidence="10">
    <location>
        <begin position="380"/>
        <end position="404"/>
    </location>
</feature>
<evidence type="ECO:0000256" key="1">
    <source>
        <dbReference type="ARBA" id="ARBA00004141"/>
    </source>
</evidence>
<dbReference type="InterPro" id="IPR023201">
    <property type="entry name" value="SecY_dom_sf"/>
</dbReference>
<dbReference type="SUPFAM" id="SSF103491">
    <property type="entry name" value="Preprotein translocase SecY subunit"/>
    <property type="match status" value="1"/>
</dbReference>
<evidence type="ECO:0000313" key="14">
    <source>
        <dbReference type="EMBL" id="RXH55128.1"/>
    </source>
</evidence>
<dbReference type="GO" id="GO:0043952">
    <property type="term" value="P:protein transport by the Sec complex"/>
    <property type="evidence" value="ECO:0007669"/>
    <property type="project" value="UniProtKB-UniRule"/>
</dbReference>
<sequence length="470" mass="51906">MFEKIANIFRIPDLRNRVLFTLGLLAVYRLGAHIPTPGINADLLAQFFNQNSGSALGLVDLFSGGNLRKLTVFALGIMPYITASIIFQLLTVIYEPLAKLQKEGEMGRRKITQWTRYVTVLLAIVQSFAIALTLTNTSTGQSMVTINKYEFIPMCVITLTTGTAFIMWLGEQITERGIGNGMSLLIFTGIVVGLPKGIAELYDKATTSAWGGLTPIILVLLIVAMVGVVAFIIFVERSERRIPVQYAKRVVGRKMMGGQSTHLPLKVNSGGVMPVIFASSILSAPLLFAGMSFFGSGPLKDTRFFGPILQGLAPGEPWYELLYIVAIIFFAYFYISIVFRPDDIADNMRKYGGFIPGIRPGKRTSDFINDVLTRITLVGAIYLIIISIIPTILISGIHFNHLWLIGPVFDRLPTWTTQGLGVNFYFGGTSLLIVVGVAMDTVNQIESQLIMRHYDGFSPKSGRIRGRRSW</sequence>
<evidence type="ECO:0000256" key="12">
    <source>
        <dbReference type="RuleBase" id="RU003484"/>
    </source>
</evidence>
<dbReference type="GO" id="GO:0065002">
    <property type="term" value="P:intracellular protein transmembrane transport"/>
    <property type="evidence" value="ECO:0007669"/>
    <property type="project" value="UniProtKB-UniRule"/>
</dbReference>
<dbReference type="HAMAP" id="MF_01465">
    <property type="entry name" value="SecY"/>
    <property type="match status" value="1"/>
</dbReference>
<dbReference type="InterPro" id="IPR026593">
    <property type="entry name" value="SecY"/>
</dbReference>
<feature type="transmembrane region" description="Helical" evidence="10">
    <location>
        <begin position="424"/>
        <end position="442"/>
    </location>
</feature>
<keyword evidence="10" id="KW-1003">Cell membrane</keyword>
<comment type="caution">
    <text evidence="10">Lacks conserved residue(s) required for the propagation of feature annotation.</text>
</comment>
<dbReference type="RefSeq" id="WP_128914796.1">
    <property type="nucleotide sequence ID" value="NZ_RDSM01000003.1"/>
</dbReference>
<dbReference type="InterPro" id="IPR030659">
    <property type="entry name" value="SecY_CS"/>
</dbReference>
<comment type="function">
    <text evidence="10 11">The central subunit of the protein translocation channel SecYEG. Consists of two halves formed by TMs 1-5 and 6-10. These two domains form a lateral gate at the front which open onto the bilayer between TMs 2 and 7, and are clamped together by SecE at the back. The channel is closed by both a pore ring composed of hydrophobic SecY resides and a short helix (helix 2A) on the extracellular side of the membrane which forms a plug. The plug probably moves laterally to allow the channel to open. The ring and the pore may move independently.</text>
</comment>
<proteinExistence type="inferred from homology"/>
<evidence type="ECO:0000313" key="15">
    <source>
        <dbReference type="Proteomes" id="UP000289437"/>
    </source>
</evidence>
<evidence type="ECO:0000256" key="8">
    <source>
        <dbReference type="ARBA" id="ARBA00023136"/>
    </source>
</evidence>
<comment type="subunit">
    <text evidence="10">Component of the Sec protein translocase complex. Heterotrimer consisting of SecY, SecE and SecG subunits. The heterotrimers can form oligomers, although 1 heterotrimer is thought to be able to translocate proteins. Interacts with the ribosome. Interacts with SecDF, and other proteins may be involved. Interacts with SecA.</text>
</comment>
<evidence type="ECO:0000256" key="13">
    <source>
        <dbReference type="RuleBase" id="RU004349"/>
    </source>
</evidence>
<reference evidence="14 15" key="1">
    <citation type="submission" date="2018-11" db="EMBL/GenBank/DDBJ databases">
        <authorList>
            <person name="Mardanov A.V."/>
            <person name="Ravin N.V."/>
            <person name="Dedysh S.N."/>
        </authorList>
    </citation>
    <scope>NUCLEOTIDE SEQUENCE [LARGE SCALE GENOMIC DNA]</scope>
    <source>
        <strain evidence="14 15">AF10</strain>
    </source>
</reference>
<dbReference type="NCBIfam" id="TIGR00967">
    <property type="entry name" value="3a0501s007"/>
    <property type="match status" value="1"/>
</dbReference>
<dbReference type="GO" id="GO:0005886">
    <property type="term" value="C:plasma membrane"/>
    <property type="evidence" value="ECO:0007669"/>
    <property type="project" value="UniProtKB-SubCell"/>
</dbReference>
<dbReference type="PROSITE" id="PS00756">
    <property type="entry name" value="SECY_2"/>
    <property type="match status" value="1"/>
</dbReference>
<organism evidence="14 15">
    <name type="scientific">Granulicella sibirica</name>
    <dbReference type="NCBI Taxonomy" id="2479048"/>
    <lineage>
        <taxon>Bacteria</taxon>
        <taxon>Pseudomonadati</taxon>
        <taxon>Acidobacteriota</taxon>
        <taxon>Terriglobia</taxon>
        <taxon>Terriglobales</taxon>
        <taxon>Acidobacteriaceae</taxon>
        <taxon>Granulicella</taxon>
    </lineage>
</organism>
<evidence type="ECO:0000256" key="9">
    <source>
        <dbReference type="ARBA" id="ARBA00039733"/>
    </source>
</evidence>
<keyword evidence="6 10" id="KW-1133">Transmembrane helix</keyword>
<dbReference type="PIRSF" id="PIRSF004557">
    <property type="entry name" value="SecY"/>
    <property type="match status" value="1"/>
</dbReference>
<evidence type="ECO:0000256" key="3">
    <source>
        <dbReference type="ARBA" id="ARBA00022448"/>
    </source>
</evidence>
<dbReference type="AlphaFoldDB" id="A0A4Q0SZQ4"/>
<protein>
    <recommendedName>
        <fullName evidence="9 10">Protein translocase subunit SecY</fullName>
    </recommendedName>
</protein>
<name>A0A4Q0SZQ4_9BACT</name>
<keyword evidence="4 10" id="KW-0812">Transmembrane</keyword>
<dbReference type="Pfam" id="PF00344">
    <property type="entry name" value="SecY"/>
    <property type="match status" value="1"/>
</dbReference>
<evidence type="ECO:0000256" key="7">
    <source>
        <dbReference type="ARBA" id="ARBA00023010"/>
    </source>
</evidence>
<dbReference type="FunFam" id="1.10.3370.10:FF:000001">
    <property type="entry name" value="Preprotein translocase subunit SecY"/>
    <property type="match status" value="1"/>
</dbReference>
<feature type="transmembrane region" description="Helical" evidence="10">
    <location>
        <begin position="215"/>
        <end position="235"/>
    </location>
</feature>
<dbReference type="Gene3D" id="1.10.3370.10">
    <property type="entry name" value="SecY subunit domain"/>
    <property type="match status" value="1"/>
</dbReference>
<keyword evidence="15" id="KW-1185">Reference proteome</keyword>
<evidence type="ECO:0000256" key="5">
    <source>
        <dbReference type="ARBA" id="ARBA00022927"/>
    </source>
</evidence>
<dbReference type="Proteomes" id="UP000289437">
    <property type="component" value="Unassembled WGS sequence"/>
</dbReference>
<reference evidence="15" key="2">
    <citation type="submission" date="2019-02" db="EMBL/GenBank/DDBJ databases">
        <title>Granulicella sibirica sp. nov., a psychrotolerant acidobacterium isolated from an organic soil layer in forested tundra, West Siberia.</title>
        <authorList>
            <person name="Oshkin I.Y."/>
            <person name="Kulichevskaya I.S."/>
            <person name="Rijpstra W.I.C."/>
            <person name="Sinninghe Damste J.S."/>
            <person name="Rakitin A.L."/>
            <person name="Ravin N.V."/>
            <person name="Dedysh S.N."/>
        </authorList>
    </citation>
    <scope>NUCLEOTIDE SEQUENCE [LARGE SCALE GENOMIC DNA]</scope>
    <source>
        <strain evidence="15">AF10</strain>
    </source>
</reference>
<evidence type="ECO:0000256" key="11">
    <source>
        <dbReference type="RuleBase" id="RU000537"/>
    </source>
</evidence>
<comment type="subcellular location">
    <subcellularLocation>
        <location evidence="10">Cell membrane</location>
        <topology evidence="10">Multi-pass membrane protein</topology>
    </subcellularLocation>
    <subcellularLocation>
        <location evidence="1 12">Membrane</location>
        <topology evidence="1 12">Multi-pass membrane protein</topology>
    </subcellularLocation>
</comment>
<dbReference type="PRINTS" id="PR00303">
    <property type="entry name" value="SECYTRNLCASE"/>
</dbReference>
<feature type="transmembrane region" description="Helical" evidence="10">
    <location>
        <begin position="70"/>
        <end position="94"/>
    </location>
</feature>
<comment type="similarity">
    <text evidence="2 10 13">Belongs to the SecY/SEC61-alpha family.</text>
</comment>
<feature type="transmembrane region" description="Helical" evidence="10">
    <location>
        <begin position="177"/>
        <end position="195"/>
    </location>
</feature>
<keyword evidence="7 10" id="KW-0811">Translocation</keyword>
<keyword evidence="3 10" id="KW-0813">Transport</keyword>
<feature type="transmembrane region" description="Helical" evidence="10">
    <location>
        <begin position="272"/>
        <end position="294"/>
    </location>
</feature>
<evidence type="ECO:0000256" key="6">
    <source>
        <dbReference type="ARBA" id="ARBA00022989"/>
    </source>
</evidence>
<gene>
    <name evidence="10" type="primary">secY</name>
    <name evidence="14" type="ORF">GRAN_4232</name>
</gene>
<feature type="transmembrane region" description="Helical" evidence="10">
    <location>
        <begin position="151"/>
        <end position="170"/>
    </location>
</feature>
<dbReference type="PANTHER" id="PTHR10906">
    <property type="entry name" value="SECY/SEC61-ALPHA FAMILY MEMBER"/>
    <property type="match status" value="1"/>
</dbReference>
<dbReference type="PROSITE" id="PS00755">
    <property type="entry name" value="SECY_1"/>
    <property type="match status" value="1"/>
</dbReference>
<evidence type="ECO:0000256" key="2">
    <source>
        <dbReference type="ARBA" id="ARBA00005751"/>
    </source>
</evidence>
<feature type="transmembrane region" description="Helical" evidence="10">
    <location>
        <begin position="114"/>
        <end position="131"/>
    </location>
</feature>
<evidence type="ECO:0000256" key="4">
    <source>
        <dbReference type="ARBA" id="ARBA00022692"/>
    </source>
</evidence>
<dbReference type="EMBL" id="RDSM01000003">
    <property type="protein sequence ID" value="RXH55128.1"/>
    <property type="molecule type" value="Genomic_DNA"/>
</dbReference>
<dbReference type="InterPro" id="IPR002208">
    <property type="entry name" value="SecY/SEC61-alpha"/>
</dbReference>